<proteinExistence type="predicted"/>
<gene>
    <name evidence="1" type="ORF">SAMN05421580_11917</name>
</gene>
<name>A0A1N7QGZ4_9RHOB</name>
<keyword evidence="2" id="KW-1185">Reference proteome</keyword>
<dbReference type="AlphaFoldDB" id="A0A1N7QGZ4"/>
<organism evidence="1 2">
    <name type="scientific">Rhodobacter aestuarii</name>
    <dbReference type="NCBI Taxonomy" id="453582"/>
    <lineage>
        <taxon>Bacteria</taxon>
        <taxon>Pseudomonadati</taxon>
        <taxon>Pseudomonadota</taxon>
        <taxon>Alphaproteobacteria</taxon>
        <taxon>Rhodobacterales</taxon>
        <taxon>Rhodobacter group</taxon>
        <taxon>Rhodobacter</taxon>
    </lineage>
</organism>
<accession>A0A1N7QGZ4</accession>
<dbReference type="RefSeq" id="WP_076486476.1">
    <property type="nucleotide sequence ID" value="NZ_FTOG01000019.1"/>
</dbReference>
<evidence type="ECO:0000313" key="2">
    <source>
        <dbReference type="Proteomes" id="UP000186221"/>
    </source>
</evidence>
<dbReference type="EMBL" id="FTOG01000019">
    <property type="protein sequence ID" value="SIT22098.1"/>
    <property type="molecule type" value="Genomic_DNA"/>
</dbReference>
<dbReference type="Proteomes" id="UP000186221">
    <property type="component" value="Unassembled WGS sequence"/>
</dbReference>
<protein>
    <submittedName>
        <fullName evidence="1">Uncharacterized protein</fullName>
    </submittedName>
</protein>
<dbReference type="OrthoDB" id="7692537at2"/>
<sequence length="149" mass="16629">MTPQEAVQARQIIGLIVPSIPRNFFNWISVAAWLWLSPDGKGGGGGGQAYDTLGDATGFTFPIPPLLRPLSILREMHPEVDHRRWQSVLLQFGRSREHVRLAYAFDDPLRWMITEGNYASMIRAIRPDFAGLSGPGGGADDLDTRWLQQ</sequence>
<reference evidence="2" key="1">
    <citation type="submission" date="2017-01" db="EMBL/GenBank/DDBJ databases">
        <authorList>
            <person name="Varghese N."/>
            <person name="Submissions S."/>
        </authorList>
    </citation>
    <scope>NUCLEOTIDE SEQUENCE [LARGE SCALE GENOMIC DNA]</scope>
    <source>
        <strain evidence="2">DSM 19945</strain>
    </source>
</reference>
<evidence type="ECO:0000313" key="1">
    <source>
        <dbReference type="EMBL" id="SIT22098.1"/>
    </source>
</evidence>
<dbReference type="STRING" id="453582.SAMN05421580_11917"/>